<evidence type="ECO:0000313" key="4">
    <source>
        <dbReference type="Proteomes" id="UP000236724"/>
    </source>
</evidence>
<keyword evidence="1" id="KW-1133">Transmembrane helix</keyword>
<keyword evidence="1" id="KW-0472">Membrane</keyword>
<dbReference type="SMART" id="SM01080">
    <property type="entry name" value="CHASE2"/>
    <property type="match status" value="1"/>
</dbReference>
<protein>
    <submittedName>
        <fullName evidence="3">CHASE2 domain protein</fullName>
    </submittedName>
</protein>
<dbReference type="InterPro" id="IPR007890">
    <property type="entry name" value="CHASE2"/>
</dbReference>
<keyword evidence="4" id="KW-1185">Reference proteome</keyword>
<sequence length="405" mass="45751">MAMDSMMKLNQSLPRMSAEHKGVGFSFINIDENSYREWGEPFHTPRDKLLSLIKFAVQQGAGLIAVDIDLSGAGYNTQADVELAAYLKAYQGDSVPPLLLLRTFYPPSKHTNREADHMRPFFFPVEQAGQNVFWAQPLFKKNRLDQYVRHWHLLQAGCDKGKPRLLPSFQLVSDAFLHGIYAELQQAIVNHTPHSCEKLHELKESLNYAGRKVNLDSHGIGERLMYTLPWPPHPGTTELTVLPANKVLAIAERCQQGECVDDLIRGRIIVIGASHAAARDSHVTPLGYMPGAMIIVNAIKSFYQFGQITPPPGWAKWGLEFLLIVLMAWAFARFSSMLATVLTGLVIMSILMPVSFYFFKFGIWIDFALPVFGMQLHQMVAQYEEEHAMRKQLQAKLEESNEHAE</sequence>
<feature type="transmembrane region" description="Helical" evidence="1">
    <location>
        <begin position="338"/>
        <end position="359"/>
    </location>
</feature>
<dbReference type="EMBL" id="FMSV02000072">
    <property type="protein sequence ID" value="SEH04616.1"/>
    <property type="molecule type" value="Genomic_DNA"/>
</dbReference>
<organism evidence="3 4">
    <name type="scientific">Candidatus Venteria ishoeyi</name>
    <dbReference type="NCBI Taxonomy" id="1899563"/>
    <lineage>
        <taxon>Bacteria</taxon>
        <taxon>Pseudomonadati</taxon>
        <taxon>Pseudomonadota</taxon>
        <taxon>Gammaproteobacteria</taxon>
        <taxon>Thiotrichales</taxon>
        <taxon>Thiotrichaceae</taxon>
        <taxon>Venteria</taxon>
    </lineage>
</organism>
<evidence type="ECO:0000256" key="1">
    <source>
        <dbReference type="SAM" id="Phobius"/>
    </source>
</evidence>
<accession>A0A1H6F699</accession>
<feature type="domain" description="CHASE2" evidence="2">
    <location>
        <begin position="9"/>
        <end position="331"/>
    </location>
</feature>
<dbReference type="Pfam" id="PF05226">
    <property type="entry name" value="CHASE2"/>
    <property type="match status" value="1"/>
</dbReference>
<dbReference type="Proteomes" id="UP000236724">
    <property type="component" value="Unassembled WGS sequence"/>
</dbReference>
<reference evidence="3 4" key="1">
    <citation type="submission" date="2016-10" db="EMBL/GenBank/DDBJ databases">
        <authorList>
            <person name="de Groot N.N."/>
        </authorList>
    </citation>
    <scope>NUCLEOTIDE SEQUENCE [LARGE SCALE GENOMIC DNA]</scope>
    <source>
        <strain evidence="3">MBHS1</strain>
    </source>
</reference>
<proteinExistence type="predicted"/>
<name>A0A1H6F699_9GAMM</name>
<dbReference type="AlphaFoldDB" id="A0A1H6F699"/>
<evidence type="ECO:0000313" key="3">
    <source>
        <dbReference type="EMBL" id="SEH04616.1"/>
    </source>
</evidence>
<gene>
    <name evidence="3" type="ORF">MBHS_00465</name>
</gene>
<keyword evidence="1" id="KW-0812">Transmembrane</keyword>
<evidence type="ECO:0000259" key="2">
    <source>
        <dbReference type="SMART" id="SM01080"/>
    </source>
</evidence>